<evidence type="ECO:0000259" key="5">
    <source>
        <dbReference type="PROSITE" id="PS50893"/>
    </source>
</evidence>
<keyword evidence="2" id="KW-0813">Transport</keyword>
<dbReference type="InterPro" id="IPR050153">
    <property type="entry name" value="Metal_Ion_Import_ABC"/>
</dbReference>
<reference evidence="6 7" key="1">
    <citation type="submission" date="2018-11" db="EMBL/GenBank/DDBJ databases">
        <authorList>
            <consortium name="Pathogen Informatics"/>
        </authorList>
    </citation>
    <scope>NUCLEOTIDE SEQUENCE [LARGE SCALE GENOMIC DNA]</scope>
    <source>
        <strain evidence="6 7">NCTC10327</strain>
    </source>
</reference>
<dbReference type="PANTHER" id="PTHR42734">
    <property type="entry name" value="METAL TRANSPORT SYSTEM ATP-BINDING PROTEIN TM_0124-RELATED"/>
    <property type="match status" value="1"/>
</dbReference>
<evidence type="ECO:0000256" key="3">
    <source>
        <dbReference type="ARBA" id="ARBA00022741"/>
    </source>
</evidence>
<dbReference type="Gene3D" id="3.40.50.300">
    <property type="entry name" value="P-loop containing nucleotide triphosphate hydrolases"/>
    <property type="match status" value="1"/>
</dbReference>
<dbReference type="PANTHER" id="PTHR42734:SF5">
    <property type="entry name" value="IRON TRANSPORT SYSTEM ATP-BINDING PROTEIN HI_0361-RELATED"/>
    <property type="match status" value="1"/>
</dbReference>
<dbReference type="GO" id="GO:0005524">
    <property type="term" value="F:ATP binding"/>
    <property type="evidence" value="ECO:0007669"/>
    <property type="project" value="UniProtKB-KW"/>
</dbReference>
<dbReference type="Proteomes" id="UP000269974">
    <property type="component" value="Unassembled WGS sequence"/>
</dbReference>
<keyword evidence="3" id="KW-0547">Nucleotide-binding</keyword>
<dbReference type="GO" id="GO:0016887">
    <property type="term" value="F:ATP hydrolysis activity"/>
    <property type="evidence" value="ECO:0007669"/>
    <property type="project" value="InterPro"/>
</dbReference>
<proteinExistence type="inferred from homology"/>
<sequence>MTQHAPLSVRDLSAGYQRTLALDSVSVTVSPQTIHAIVGPNGSGKSTLLKASLGLLAGTTGSAKFFGEPLDKVRPRVAYMPQTADVDWDFPIVVNDVVLMGTYPKLGWMRRPGRKQRSLAKQAMEKVGLEKLGRRHISQLSGGQKQRVFVARLLAQEADLLLMDEPFAGIDKASEALIIDVLRAEVANGKTVIIVHHDLNNLASFCTHATLLSGGHVVESGDVKKVLAPQALTAAYGISSDLLGV</sequence>
<accession>A0A7Z8Y8F1</accession>
<keyword evidence="4 6" id="KW-0067">ATP-binding</keyword>
<dbReference type="SUPFAM" id="SSF52540">
    <property type="entry name" value="P-loop containing nucleoside triphosphate hydrolases"/>
    <property type="match status" value="1"/>
</dbReference>
<dbReference type="InterPro" id="IPR003439">
    <property type="entry name" value="ABC_transporter-like_ATP-bd"/>
</dbReference>
<dbReference type="PROSITE" id="PS50893">
    <property type="entry name" value="ABC_TRANSPORTER_2"/>
    <property type="match status" value="1"/>
</dbReference>
<evidence type="ECO:0000256" key="2">
    <source>
        <dbReference type="ARBA" id="ARBA00022448"/>
    </source>
</evidence>
<comment type="similarity">
    <text evidence="1">Belongs to the ABC transporter superfamily.</text>
</comment>
<evidence type="ECO:0000256" key="4">
    <source>
        <dbReference type="ARBA" id="ARBA00022840"/>
    </source>
</evidence>
<dbReference type="InterPro" id="IPR027417">
    <property type="entry name" value="P-loop_NTPase"/>
</dbReference>
<evidence type="ECO:0000313" key="7">
    <source>
        <dbReference type="Proteomes" id="UP000269974"/>
    </source>
</evidence>
<gene>
    <name evidence="6" type="primary">mntB_1</name>
    <name evidence="6" type="ORF">NCTC10327_00323</name>
</gene>
<dbReference type="Pfam" id="PF00005">
    <property type="entry name" value="ABC_tran"/>
    <property type="match status" value="1"/>
</dbReference>
<organism evidence="6 7">
    <name type="scientific">Actinobaculum suis</name>
    <dbReference type="NCBI Taxonomy" id="1657"/>
    <lineage>
        <taxon>Bacteria</taxon>
        <taxon>Bacillati</taxon>
        <taxon>Actinomycetota</taxon>
        <taxon>Actinomycetes</taxon>
        <taxon>Actinomycetales</taxon>
        <taxon>Actinomycetaceae</taxon>
        <taxon>Actinobaculum</taxon>
    </lineage>
</organism>
<keyword evidence="6" id="KW-0378">Hydrolase</keyword>
<dbReference type="PROSITE" id="PS00211">
    <property type="entry name" value="ABC_TRANSPORTER_1"/>
    <property type="match status" value="1"/>
</dbReference>
<dbReference type="AlphaFoldDB" id="A0A7Z8Y8F1"/>
<dbReference type="EMBL" id="UYIO01000001">
    <property type="protein sequence ID" value="VDG75632.1"/>
    <property type="molecule type" value="Genomic_DNA"/>
</dbReference>
<name>A0A7Z8Y8F1_9ACTO</name>
<feature type="domain" description="ABC transporter" evidence="5">
    <location>
        <begin position="7"/>
        <end position="239"/>
    </location>
</feature>
<evidence type="ECO:0000256" key="1">
    <source>
        <dbReference type="ARBA" id="ARBA00005417"/>
    </source>
</evidence>
<dbReference type="EC" id="3.6.3.34" evidence="6"/>
<dbReference type="CDD" id="cd03235">
    <property type="entry name" value="ABC_Metallic_Cations"/>
    <property type="match status" value="1"/>
</dbReference>
<comment type="caution">
    <text evidence="6">The sequence shown here is derived from an EMBL/GenBank/DDBJ whole genome shotgun (WGS) entry which is preliminary data.</text>
</comment>
<dbReference type="InterPro" id="IPR003593">
    <property type="entry name" value="AAA+_ATPase"/>
</dbReference>
<dbReference type="SMART" id="SM00382">
    <property type="entry name" value="AAA"/>
    <property type="match status" value="1"/>
</dbReference>
<dbReference type="InterPro" id="IPR017871">
    <property type="entry name" value="ABC_transporter-like_CS"/>
</dbReference>
<dbReference type="RefSeq" id="WP_185933657.1">
    <property type="nucleotide sequence ID" value="NZ_UYIO01000001.1"/>
</dbReference>
<protein>
    <submittedName>
        <fullName evidence="6">Mn2+/Zn2+ ABC transporter ATP-binding protein</fullName>
        <ecNumber evidence="6">3.6.3.34</ecNumber>
    </submittedName>
</protein>
<evidence type="ECO:0000313" key="6">
    <source>
        <dbReference type="EMBL" id="VDG75632.1"/>
    </source>
</evidence>